<reference evidence="2" key="1">
    <citation type="journal article" date="2009" name="PLoS Genet.">
        <title>Sequencing, mapping, and analysis of 27,455 maize full-length cDNAs.</title>
        <authorList>
            <person name="Soderlund C."/>
            <person name="Descour A."/>
            <person name="Kudrna D."/>
            <person name="Bomhoff M."/>
            <person name="Boyd L."/>
            <person name="Currie J."/>
            <person name="Angelova A."/>
            <person name="Collura K."/>
            <person name="Wissotski M."/>
            <person name="Ashley E."/>
            <person name="Morrow D."/>
            <person name="Fernandes J."/>
            <person name="Walbot V."/>
            <person name="Yu Y."/>
        </authorList>
    </citation>
    <scope>NUCLEOTIDE SEQUENCE</scope>
    <source>
        <strain evidence="2">B73</strain>
    </source>
</reference>
<evidence type="ECO:0000256" key="1">
    <source>
        <dbReference type="SAM" id="MobiDB-lite"/>
    </source>
</evidence>
<sequence length="699" mass="74438">MCASCIGAPLVPQSLRIVLPQRLVLVVLAVQRHVLGHDGHDLRVHVRPEPVLVEDVAGDPDAEDARHGRDGDEPAELRHAVSYADVLAPDVELVALALALVVAPRVLALAVRARARQLLPALVQVFTFVAVAMEPRRAPAPCQRGLRAGGEGLVPSRRRPAPAVVESAPARPNSFAVSVAVALVADAVHHGALAHPAPVRVLAGRHVGGLVAPAPAVPVQALVRLDVMAEADAGLGPFLEAGAHGLQHCRPLQFPSVLDVVDDQGRQDGDVASRSATDLVFLLLGQDGVVGVGLGVAHALQHLLEIQTERGDDVLGAGLGVLLLLHGAPDLVVHDVVPPGPGAARFVGDAVHAELAQVLHHHVLALVAGAEVPLRVGRAVPAAVDALRPALLRRPERLGAVPGDVVRREARVPGALQELRVAAEAAHERHLLVAPRAALVVAVGPQLVLHALVRVRHRLPPVQLHHHLLAARAGHLLRHLFQGLAERAVHQRRRDVDLVDVLRARRRLRAVHRQQLLVHAVRDQHRRRARALRVPRLEREVAFSAVEQEDDGAAGLGLELGVEVVAPRGLGVRVDDDAGERAAVVGHAEVADGGVVVAPDVLGRQHPHAALLHHEPRARGHHHQHRHEAGGEPRRAPRRHFRLVQLSVRSISRRRRSLASSPADGGGGEREAWSEEEGRWTTSRAELSGGNSIATQGPG</sequence>
<dbReference type="EMBL" id="BT067422">
    <property type="protein sequence ID" value="ACN34319.1"/>
    <property type="molecule type" value="mRNA"/>
</dbReference>
<feature type="compositionally biased region" description="Polar residues" evidence="1">
    <location>
        <begin position="680"/>
        <end position="699"/>
    </location>
</feature>
<accession>C0PGK3</accession>
<dbReference type="AlphaFoldDB" id="C0PGK3"/>
<organism evidence="2">
    <name type="scientific">Zea mays</name>
    <name type="common">Maize</name>
    <dbReference type="NCBI Taxonomy" id="4577"/>
    <lineage>
        <taxon>Eukaryota</taxon>
        <taxon>Viridiplantae</taxon>
        <taxon>Streptophyta</taxon>
        <taxon>Embryophyta</taxon>
        <taxon>Tracheophyta</taxon>
        <taxon>Spermatophyta</taxon>
        <taxon>Magnoliopsida</taxon>
        <taxon>Liliopsida</taxon>
        <taxon>Poales</taxon>
        <taxon>Poaceae</taxon>
        <taxon>PACMAD clade</taxon>
        <taxon>Panicoideae</taxon>
        <taxon>Andropogonodae</taxon>
        <taxon>Andropogoneae</taxon>
        <taxon>Tripsacinae</taxon>
        <taxon>Zea</taxon>
    </lineage>
</organism>
<reference evidence="2" key="2">
    <citation type="submission" date="2012-06" db="EMBL/GenBank/DDBJ databases">
        <authorList>
            <person name="Yu Y."/>
            <person name="Currie J."/>
            <person name="Lomeli R."/>
            <person name="Angelova A."/>
            <person name="Collura K."/>
            <person name="Wissotski M."/>
            <person name="Campos D."/>
            <person name="Kudrna D."/>
            <person name="Golser W."/>
            <person name="Ashely E."/>
            <person name="Descour A."/>
            <person name="Fernandes J."/>
            <person name="Soderlund C."/>
            <person name="Walbot V."/>
        </authorList>
    </citation>
    <scope>NUCLEOTIDE SEQUENCE</scope>
    <source>
        <strain evidence="2">B73</strain>
    </source>
</reference>
<proteinExistence type="evidence at transcript level"/>
<evidence type="ECO:0000313" key="2">
    <source>
        <dbReference type="EMBL" id="ACN34319.1"/>
    </source>
</evidence>
<protein>
    <submittedName>
        <fullName evidence="2">Uncharacterized protein</fullName>
    </submittedName>
</protein>
<name>C0PGK3_MAIZE</name>
<feature type="compositionally biased region" description="Basic and acidic residues" evidence="1">
    <location>
        <begin position="667"/>
        <end position="679"/>
    </location>
</feature>
<feature type="region of interest" description="Disordered" evidence="1">
    <location>
        <begin position="616"/>
        <end position="699"/>
    </location>
</feature>